<accession>A0A2T0LK48</accession>
<organism evidence="2 3">
    <name type="scientific">Nonomuraea fuscirosea</name>
    <dbReference type="NCBI Taxonomy" id="1291556"/>
    <lineage>
        <taxon>Bacteria</taxon>
        <taxon>Bacillati</taxon>
        <taxon>Actinomycetota</taxon>
        <taxon>Actinomycetes</taxon>
        <taxon>Streptosporangiales</taxon>
        <taxon>Streptosporangiaceae</taxon>
        <taxon>Nonomuraea</taxon>
    </lineage>
</organism>
<proteinExistence type="predicted"/>
<dbReference type="InterPro" id="IPR024072">
    <property type="entry name" value="DHFR-like_dom_sf"/>
</dbReference>
<dbReference type="Pfam" id="PF01872">
    <property type="entry name" value="RibD_C"/>
    <property type="match status" value="1"/>
</dbReference>
<evidence type="ECO:0000259" key="1">
    <source>
        <dbReference type="Pfam" id="PF01872"/>
    </source>
</evidence>
<dbReference type="Proteomes" id="UP000238312">
    <property type="component" value="Unassembled WGS sequence"/>
</dbReference>
<reference evidence="2 3" key="1">
    <citation type="submission" date="2018-03" db="EMBL/GenBank/DDBJ databases">
        <title>Genomic Encyclopedia of Type Strains, Phase III (KMG-III): the genomes of soil and plant-associated and newly described type strains.</title>
        <authorList>
            <person name="Whitman W."/>
        </authorList>
    </citation>
    <scope>NUCLEOTIDE SEQUENCE [LARGE SCALE GENOMIC DNA]</scope>
    <source>
        <strain evidence="2 3">CGMCC 4.7104</strain>
    </source>
</reference>
<dbReference type="Gene3D" id="3.40.430.10">
    <property type="entry name" value="Dihydrofolate Reductase, subunit A"/>
    <property type="match status" value="1"/>
</dbReference>
<feature type="domain" description="Bacterial bifunctional deaminase-reductase C-terminal" evidence="1">
    <location>
        <begin position="5"/>
        <end position="186"/>
    </location>
</feature>
<protein>
    <submittedName>
        <fullName evidence="2">Dihydrofolate reductase</fullName>
    </submittedName>
</protein>
<dbReference type="EMBL" id="PVNG01000058">
    <property type="protein sequence ID" value="PRX43207.1"/>
    <property type="molecule type" value="Genomic_DNA"/>
</dbReference>
<dbReference type="SUPFAM" id="SSF53597">
    <property type="entry name" value="Dihydrofolate reductase-like"/>
    <property type="match status" value="1"/>
</dbReference>
<dbReference type="GO" id="GO:0008703">
    <property type="term" value="F:5-amino-6-(5-phosphoribosylamino)uracil reductase activity"/>
    <property type="evidence" value="ECO:0007669"/>
    <property type="project" value="InterPro"/>
</dbReference>
<name>A0A2T0LK48_9ACTN</name>
<sequence length="193" mass="21191">MKMGKIIVTAFITLDGVIQAPGLPDEDRDGGFESGGWTQRYPDPLVDQRTTRSVMEAEALLIGRRTYELFASYWPGADPQDPRTAQLNSQPKYVASRTLQAAGWNNSTLLRGNVTEQVAQLKERHDHISIWGSSQLIATLLPAGLIDEFVLMTYPIVLGGGKRLFNNATPLGLELIDTTTAETGVVISTYQRA</sequence>
<dbReference type="PANTHER" id="PTHR38011">
    <property type="entry name" value="DIHYDROFOLATE REDUCTASE FAMILY PROTEIN (AFU_ORTHOLOGUE AFUA_8G06820)"/>
    <property type="match status" value="1"/>
</dbReference>
<dbReference type="InterPro" id="IPR050765">
    <property type="entry name" value="Riboflavin_Biosynth_HTPR"/>
</dbReference>
<gene>
    <name evidence="2" type="ORF">B0I32_1585</name>
</gene>
<dbReference type="GO" id="GO:0009231">
    <property type="term" value="P:riboflavin biosynthetic process"/>
    <property type="evidence" value="ECO:0007669"/>
    <property type="project" value="InterPro"/>
</dbReference>
<dbReference type="InterPro" id="IPR002734">
    <property type="entry name" value="RibDG_C"/>
</dbReference>
<dbReference type="PANTHER" id="PTHR38011:SF2">
    <property type="entry name" value="BIFUNCTIONAL DEAMINASE-REDUCTASE DOMAIN PROTEIN"/>
    <property type="match status" value="1"/>
</dbReference>
<keyword evidence="3" id="KW-1185">Reference proteome</keyword>
<evidence type="ECO:0000313" key="3">
    <source>
        <dbReference type="Proteomes" id="UP000238312"/>
    </source>
</evidence>
<evidence type="ECO:0000313" key="2">
    <source>
        <dbReference type="EMBL" id="PRX43207.1"/>
    </source>
</evidence>
<comment type="caution">
    <text evidence="2">The sequence shown here is derived from an EMBL/GenBank/DDBJ whole genome shotgun (WGS) entry which is preliminary data.</text>
</comment>
<dbReference type="RefSeq" id="WP_219912545.1">
    <property type="nucleotide sequence ID" value="NZ_JBFAIL010000087.1"/>
</dbReference>
<dbReference type="AlphaFoldDB" id="A0A2T0LK48"/>